<evidence type="ECO:0000313" key="2">
    <source>
        <dbReference type="Proteomes" id="UP000267606"/>
    </source>
</evidence>
<keyword evidence="2" id="KW-1185">Reference proteome</keyword>
<evidence type="ECO:0000313" key="1">
    <source>
        <dbReference type="EMBL" id="VDP18663.1"/>
    </source>
</evidence>
<accession>A0A183I4V5</accession>
<evidence type="ECO:0000313" key="3">
    <source>
        <dbReference type="WBParaSite" id="OFLC_0001477801-mRNA-1"/>
    </source>
</evidence>
<dbReference type="AlphaFoldDB" id="A0A183I4V5"/>
<organism evidence="3">
    <name type="scientific">Onchocerca flexuosa</name>
    <dbReference type="NCBI Taxonomy" id="387005"/>
    <lineage>
        <taxon>Eukaryota</taxon>
        <taxon>Metazoa</taxon>
        <taxon>Ecdysozoa</taxon>
        <taxon>Nematoda</taxon>
        <taxon>Chromadorea</taxon>
        <taxon>Rhabditida</taxon>
        <taxon>Spirurina</taxon>
        <taxon>Spiruromorpha</taxon>
        <taxon>Filarioidea</taxon>
        <taxon>Onchocercidae</taxon>
        <taxon>Onchocerca</taxon>
    </lineage>
</organism>
<dbReference type="EMBL" id="UZAJ01041172">
    <property type="protein sequence ID" value="VDP18663.1"/>
    <property type="molecule type" value="Genomic_DNA"/>
</dbReference>
<dbReference type="Proteomes" id="UP000267606">
    <property type="component" value="Unassembled WGS sequence"/>
</dbReference>
<name>A0A183I4V5_9BILA</name>
<sequence length="121" mass="14211">MMELRTEAIFQSTHLKVILNDCNVKLVNILMESLSQQLGWEDLFGKRVKVCGTITQRQMGENDYCDPWTELNLEVKSRHWHLDLLPLAMRFQLITHNLQFTVPYNAVLQVTNKQVFLEDCM</sequence>
<reference evidence="1 2" key="2">
    <citation type="submission" date="2018-11" db="EMBL/GenBank/DDBJ databases">
        <authorList>
            <consortium name="Pathogen Informatics"/>
        </authorList>
    </citation>
    <scope>NUCLEOTIDE SEQUENCE [LARGE SCALE GENOMIC DNA]</scope>
</reference>
<proteinExistence type="predicted"/>
<protein>
    <submittedName>
        <fullName evidence="3">Chorein_N domain-containing protein</fullName>
    </submittedName>
</protein>
<reference evidence="3" key="1">
    <citation type="submission" date="2016-06" db="UniProtKB">
        <authorList>
            <consortium name="WormBaseParasite"/>
        </authorList>
    </citation>
    <scope>IDENTIFICATION</scope>
</reference>
<gene>
    <name evidence="1" type="ORF">OFLC_LOCUS14767</name>
</gene>
<dbReference type="WBParaSite" id="OFLC_0001477801-mRNA-1">
    <property type="protein sequence ID" value="OFLC_0001477801-mRNA-1"/>
    <property type="gene ID" value="OFLC_0001477801"/>
</dbReference>